<dbReference type="PANTHER" id="PTHR34512">
    <property type="entry name" value="CELL SURFACE PROTEIN"/>
    <property type="match status" value="1"/>
</dbReference>
<dbReference type="RefSeq" id="WP_208289633.1">
    <property type="nucleotide sequence ID" value="NZ_CP074404.1"/>
</dbReference>
<dbReference type="Gene3D" id="2.130.10.10">
    <property type="entry name" value="YVTN repeat-like/Quinoprotein amine dehydrogenase"/>
    <property type="match status" value="2"/>
</dbReference>
<dbReference type="PANTHER" id="PTHR34512:SF30">
    <property type="entry name" value="OUTER MEMBRANE PROTEIN ASSEMBLY FACTOR BAMB"/>
    <property type="match status" value="1"/>
</dbReference>
<dbReference type="SUPFAM" id="SSF50998">
    <property type="entry name" value="Quinoprotein alcohol dehydrogenase-like"/>
    <property type="match status" value="1"/>
</dbReference>
<evidence type="ECO:0000259" key="2">
    <source>
        <dbReference type="Pfam" id="PF13360"/>
    </source>
</evidence>
<dbReference type="Pfam" id="PF13360">
    <property type="entry name" value="PQQ_2"/>
    <property type="match status" value="1"/>
</dbReference>
<feature type="domain" description="Pyrrolo-quinoline quinone repeat" evidence="2">
    <location>
        <begin position="346"/>
        <end position="452"/>
    </location>
</feature>
<proteinExistence type="predicted"/>
<dbReference type="InterPro" id="IPR011047">
    <property type="entry name" value="Quinoprotein_ADH-like_sf"/>
</dbReference>
<dbReference type="SMART" id="SM00564">
    <property type="entry name" value="PQQ"/>
    <property type="match status" value="2"/>
</dbReference>
<comment type="caution">
    <text evidence="3">The sequence shown here is derived from an EMBL/GenBank/DDBJ whole genome shotgun (WGS) entry which is preliminary data.</text>
</comment>
<feature type="region of interest" description="Disordered" evidence="1">
    <location>
        <begin position="127"/>
        <end position="150"/>
    </location>
</feature>
<sequence length="482" mass="50149">MARRGPLTPVDLVESDEPTESPAPQPAARRGRRWWLWAVPVAAVGIALGVQQVADARSRAADARIAALPGAIAPLGERLEVRWRLADGMTAPAVDGPVANDRLHGAVGSAGGATSYDALDLRTGERAWSTPLTGPDADPPTPGGAMCTADPGVEPERVVCLVIEGDLSSSENGGDGAQMPTGSRVVVLDLADGRVLADHPIIPTVSIAVLPGLVAAATIGDDRHLVVVATDPLTGEELWRYRHADPVRGVVDPGSTFITGIGDLAVVLNLTGGAVLVSASGERVEEDTETDSWGMTSQGRFYLDRPDPDGVGRLQRVFRPGRPPLEVRGQLLERAVDDGSVPGLEVSIGDKAYGWDGRTGERLWAADVGASSGWRETVLILEETVYLSAGERVVALDARTGASRWTAPGVADGSSAELLTDGAHILLVESADAEDGAATVTVLDRRDGTLVRRLATPDGVYLALAAGRYLVGAGEQGMVGLG</sequence>
<gene>
    <name evidence="3" type="ORF">J4035_10875</name>
</gene>
<dbReference type="Proteomes" id="UP000678317">
    <property type="component" value="Unassembled WGS sequence"/>
</dbReference>
<reference evidence="3 4" key="1">
    <citation type="submission" date="2021-03" db="EMBL/GenBank/DDBJ databases">
        <title>novel species in genus Cellulomonas.</title>
        <authorList>
            <person name="Zhang G."/>
        </authorList>
    </citation>
    <scope>NUCLEOTIDE SEQUENCE [LARGE SCALE GENOMIC DNA]</scope>
    <source>
        <strain evidence="4">zg-ZUI188</strain>
    </source>
</reference>
<organism evidence="3 4">
    <name type="scientific">Cellulomonas fengjieae</name>
    <dbReference type="NCBI Taxonomy" id="2819978"/>
    <lineage>
        <taxon>Bacteria</taxon>
        <taxon>Bacillati</taxon>
        <taxon>Actinomycetota</taxon>
        <taxon>Actinomycetes</taxon>
        <taxon>Micrococcales</taxon>
        <taxon>Cellulomonadaceae</taxon>
        <taxon>Cellulomonas</taxon>
    </lineage>
</organism>
<evidence type="ECO:0000256" key="1">
    <source>
        <dbReference type="SAM" id="MobiDB-lite"/>
    </source>
</evidence>
<evidence type="ECO:0000313" key="3">
    <source>
        <dbReference type="EMBL" id="MBO3085143.1"/>
    </source>
</evidence>
<protein>
    <submittedName>
        <fullName evidence="3">PQQ-binding-like beta-propeller repeat protein</fullName>
    </submittedName>
</protein>
<dbReference type="EMBL" id="JAGFBM010000005">
    <property type="protein sequence ID" value="MBO3085143.1"/>
    <property type="molecule type" value="Genomic_DNA"/>
</dbReference>
<keyword evidence="4" id="KW-1185">Reference proteome</keyword>
<feature type="region of interest" description="Disordered" evidence="1">
    <location>
        <begin position="1"/>
        <end position="29"/>
    </location>
</feature>
<name>A0ABS3SHB7_9CELL</name>
<dbReference type="InterPro" id="IPR015943">
    <property type="entry name" value="WD40/YVTN_repeat-like_dom_sf"/>
</dbReference>
<dbReference type="InterPro" id="IPR002372">
    <property type="entry name" value="PQQ_rpt_dom"/>
</dbReference>
<accession>A0ABS3SHB7</accession>
<dbReference type="InterPro" id="IPR018391">
    <property type="entry name" value="PQQ_b-propeller_rpt"/>
</dbReference>
<evidence type="ECO:0000313" key="4">
    <source>
        <dbReference type="Proteomes" id="UP000678317"/>
    </source>
</evidence>